<dbReference type="PANTHER" id="PTHR36437:SF2">
    <property type="entry name" value="GLYOXALASE_BLEOMYCIN RESISTANCE PROTEIN_DIOXYGENASE"/>
    <property type="match status" value="1"/>
</dbReference>
<feature type="domain" description="VOC" evidence="1">
    <location>
        <begin position="1"/>
        <end position="125"/>
    </location>
</feature>
<organism evidence="2 3">
    <name type="scientific">Nocardioides albertanoniae</name>
    <dbReference type="NCBI Taxonomy" id="1175486"/>
    <lineage>
        <taxon>Bacteria</taxon>
        <taxon>Bacillati</taxon>
        <taxon>Actinomycetota</taxon>
        <taxon>Actinomycetes</taxon>
        <taxon>Propionibacteriales</taxon>
        <taxon>Nocardioidaceae</taxon>
        <taxon>Nocardioides</taxon>
    </lineage>
</organism>
<dbReference type="AlphaFoldDB" id="A0A543ACW5"/>
<protein>
    <submittedName>
        <fullName evidence="2">Putative glyoxalase superfamily protein PhnB</fullName>
    </submittedName>
</protein>
<proteinExistence type="predicted"/>
<dbReference type="SUPFAM" id="SSF54593">
    <property type="entry name" value="Glyoxalase/Bleomycin resistance protein/Dihydroxybiphenyl dioxygenase"/>
    <property type="match status" value="1"/>
</dbReference>
<dbReference type="InterPro" id="IPR037523">
    <property type="entry name" value="VOC_core"/>
</dbReference>
<evidence type="ECO:0000313" key="2">
    <source>
        <dbReference type="EMBL" id="TQL70380.1"/>
    </source>
</evidence>
<sequence length="141" mass="15168">MVDDPDAALAFYRDAVGLQVKTDVTNGDFRWLTVCAPSQPDVEITISKIGSGFPMSDADREALGDLMAKGLLSALIFDVDDVDAVFEHIRSTGAEVLQEPADQFYGVRDCAFRDPAGNMIRFKADKPEVADLPGAGDRGEG</sequence>
<name>A0A543ACW5_9ACTN</name>
<keyword evidence="3" id="KW-1185">Reference proteome</keyword>
<reference evidence="2 3" key="1">
    <citation type="submission" date="2019-06" db="EMBL/GenBank/DDBJ databases">
        <title>Sequencing the genomes of 1000 actinobacteria strains.</title>
        <authorList>
            <person name="Klenk H.-P."/>
        </authorList>
    </citation>
    <scope>NUCLEOTIDE SEQUENCE [LARGE SCALE GENOMIC DNA]</scope>
    <source>
        <strain evidence="2 3">DSM 25218</strain>
    </source>
</reference>
<dbReference type="InterPro" id="IPR029068">
    <property type="entry name" value="Glyas_Bleomycin-R_OHBP_Dase"/>
</dbReference>
<gene>
    <name evidence="2" type="ORF">FB381_4310</name>
</gene>
<dbReference type="EMBL" id="VFOV01000001">
    <property type="protein sequence ID" value="TQL70380.1"/>
    <property type="molecule type" value="Genomic_DNA"/>
</dbReference>
<evidence type="ECO:0000313" key="3">
    <source>
        <dbReference type="Proteomes" id="UP000320209"/>
    </source>
</evidence>
<accession>A0A543ACW5</accession>
<evidence type="ECO:0000259" key="1">
    <source>
        <dbReference type="PROSITE" id="PS51819"/>
    </source>
</evidence>
<comment type="caution">
    <text evidence="2">The sequence shown here is derived from an EMBL/GenBank/DDBJ whole genome shotgun (WGS) entry which is preliminary data.</text>
</comment>
<dbReference type="Gene3D" id="3.10.180.10">
    <property type="entry name" value="2,3-Dihydroxybiphenyl 1,2-Dioxygenase, domain 1"/>
    <property type="match status" value="1"/>
</dbReference>
<dbReference type="PROSITE" id="PS51819">
    <property type="entry name" value="VOC"/>
    <property type="match status" value="1"/>
</dbReference>
<dbReference type="Pfam" id="PF00903">
    <property type="entry name" value="Glyoxalase"/>
    <property type="match status" value="1"/>
</dbReference>
<dbReference type="Proteomes" id="UP000320209">
    <property type="component" value="Unassembled WGS sequence"/>
</dbReference>
<dbReference type="PANTHER" id="PTHR36437">
    <property type="entry name" value="GLYOXALASE/BLEOMYCIN RESISTANCE PROTEIN/DIOXYGENASE"/>
    <property type="match status" value="1"/>
</dbReference>
<dbReference type="InterPro" id="IPR004360">
    <property type="entry name" value="Glyas_Fos-R_dOase_dom"/>
</dbReference>